<sequence length="808" mass="93122">MRRQRNRSQMAEMEESKRLDIEFKATVIRFFKNFMETADKFNESLNKYRETMEDMKKDQIEIKHTLTEIKNNLQRSSSRKEDPKNQVKDLKYKETKNTQPKKKKEKRFQKYEDSVRNLWDNFKRTNIRIIGVPEGERGQDIENLFEEIMTENFPYLVKEMDLQVQEAQRTPNKRNPRRTTPRHIIIKMPRAKDKERILKAARERQSVTYKGVPIRLSADFSTETMQARRDWQEIFKVMNSKNLQPRLLYPAKLSFRIEGQIKSFTDKKKLKEFITTKPALYEMLKDALPSPTKEVEVVCMGHEEGQSFPAMQETSAPLSASSTARNALLCLKTCWAHWRHWPFILAQPPAVRCAQDHRGPTPRERARLPSSIDSCTGPRSLLWLLLVAAACGWNCGLLPARLAFPWQSPRSARYWLAADGVCDLIYLCDTLLVQPRRHVLRGGDVIMDPHELAKHYRSSTKFQLDVASVIPLDVFGLFFGFNPIFRINRILKYRSFFEFNHRLESIMNRAYIYRVSRTAGGLLFALHVNACIYYWASDHQGFGTTRWVYNGEGNMYLRCYYWAVRSLITIGGLPEPQTLFEIVFQLLNFFLGVFVVSSLIGQMRDVIGAATAAQNNFRASLDRTVTYMHSYAIPRRVQARVRAWYEYTWDAQRMLDESDLLEALPAAMQSALAVDMNFSVLSNIDLFKGCDTQMLHDLLLRLRATVCLPGDFVCRKGEIGKEMYIVKQGEVRVLGGAHEAQVLVTLKAGTVFGEISSCQGEEEVLTMAVGKSALNERRRTLDAPSLVPKDTVPRIVASTHEKGDLTSP</sequence>
<dbReference type="FunFam" id="3.30.70.1820:FF:000002">
    <property type="entry name" value="LINE-1 retrotransposable element ORF1 protein"/>
    <property type="match status" value="1"/>
</dbReference>
<comment type="similarity">
    <text evidence="16">Belongs to the transposase 22 family.</text>
</comment>
<dbReference type="FunFam" id="1.10.287.70:FF:000072">
    <property type="entry name" value="Cyclic nucleotide gated channel beta 3"/>
    <property type="match status" value="1"/>
</dbReference>
<dbReference type="Gene3D" id="1.10.287.70">
    <property type="match status" value="1"/>
</dbReference>
<keyword evidence="9" id="KW-1071">Ligand-gated ion channel</keyword>
<dbReference type="Gene3D" id="1.10.287.630">
    <property type="entry name" value="Helix hairpin bin"/>
    <property type="match status" value="1"/>
</dbReference>
<keyword evidence="3" id="KW-0813">Transport</keyword>
<keyword evidence="5 18" id="KW-0812">Transmembrane</keyword>
<comment type="catalytic activity">
    <reaction evidence="11">
        <text>K(+)(in) = K(+)(out)</text>
        <dbReference type="Rhea" id="RHEA:29463"/>
        <dbReference type="ChEBI" id="CHEBI:29103"/>
    </reaction>
</comment>
<dbReference type="InterPro" id="IPR042566">
    <property type="entry name" value="L1_C"/>
</dbReference>
<feature type="domain" description="Cyclic nucleotide-binding" evidence="19">
    <location>
        <begin position="686"/>
        <end position="756"/>
    </location>
</feature>
<dbReference type="Pfam" id="PF17490">
    <property type="entry name" value="Tnp_22_dsRBD"/>
    <property type="match status" value="1"/>
</dbReference>
<dbReference type="PANTHER" id="PTHR45638">
    <property type="entry name" value="CYCLIC NUCLEOTIDE-GATED CATION CHANNEL SUBUNIT A"/>
    <property type="match status" value="1"/>
</dbReference>
<comment type="catalytic activity">
    <reaction evidence="15">
        <text>Cs(+)(in) = Cs(+)(out)</text>
        <dbReference type="Rhea" id="RHEA:78555"/>
        <dbReference type="ChEBI" id="CHEBI:49547"/>
    </reaction>
</comment>
<evidence type="ECO:0000313" key="21">
    <source>
        <dbReference type="Proteomes" id="UP000527355"/>
    </source>
</evidence>
<proteinExistence type="inferred from homology"/>
<accession>A0A7J7TJ13</accession>
<evidence type="ECO:0000256" key="15">
    <source>
        <dbReference type="ARBA" id="ARBA00044691"/>
    </source>
</evidence>
<dbReference type="Gene3D" id="2.60.120.10">
    <property type="entry name" value="Jelly Rolls"/>
    <property type="match status" value="1"/>
</dbReference>
<evidence type="ECO:0000256" key="6">
    <source>
        <dbReference type="ARBA" id="ARBA00022989"/>
    </source>
</evidence>
<dbReference type="CDD" id="cd00038">
    <property type="entry name" value="CAP_ED"/>
    <property type="match status" value="1"/>
</dbReference>
<evidence type="ECO:0000256" key="5">
    <source>
        <dbReference type="ARBA" id="ARBA00022692"/>
    </source>
</evidence>
<comment type="catalytic activity">
    <reaction evidence="14">
        <text>Rb(+)(in) = Rb(+)(out)</text>
        <dbReference type="Rhea" id="RHEA:78547"/>
        <dbReference type="ChEBI" id="CHEBI:49847"/>
    </reaction>
</comment>
<dbReference type="EMBL" id="JABWUV010000016">
    <property type="protein sequence ID" value="KAF6300363.1"/>
    <property type="molecule type" value="Genomic_DNA"/>
</dbReference>
<comment type="catalytic activity">
    <reaction evidence="13">
        <text>Li(+)(in) = Li(+)(out)</text>
        <dbReference type="Rhea" id="RHEA:78551"/>
        <dbReference type="ChEBI" id="CHEBI:49713"/>
    </reaction>
</comment>
<dbReference type="Pfam" id="PF02994">
    <property type="entry name" value="Transposase_22"/>
    <property type="match status" value="1"/>
</dbReference>
<keyword evidence="8 18" id="KW-0472">Membrane</keyword>
<reference evidence="20 21" key="1">
    <citation type="journal article" date="2020" name="Nature">
        <title>Six reference-quality genomes reveal evolution of bat adaptations.</title>
        <authorList>
            <person name="Jebb D."/>
            <person name="Huang Z."/>
            <person name="Pippel M."/>
            <person name="Hughes G.M."/>
            <person name="Lavrichenko K."/>
            <person name="Devanna P."/>
            <person name="Winkler S."/>
            <person name="Jermiin L.S."/>
            <person name="Skirmuntt E.C."/>
            <person name="Katzourakis A."/>
            <person name="Burkitt-Gray L."/>
            <person name="Ray D.A."/>
            <person name="Sullivan K.A.M."/>
            <person name="Roscito J.G."/>
            <person name="Kirilenko B.M."/>
            <person name="Davalos L.M."/>
            <person name="Corthals A.P."/>
            <person name="Power M.L."/>
            <person name="Jones G."/>
            <person name="Ransome R.D."/>
            <person name="Dechmann D.K.N."/>
            <person name="Locatelli A.G."/>
            <person name="Puechmaille S.J."/>
            <person name="Fedrigo O."/>
            <person name="Jarvis E.D."/>
            <person name="Hiller M."/>
            <person name="Vernes S.C."/>
            <person name="Myers E.W."/>
            <person name="Teeling E.C."/>
        </authorList>
    </citation>
    <scope>NUCLEOTIDE SEQUENCE [LARGE SCALE GENOMIC DNA]</scope>
    <source>
        <strain evidence="20">MMyoMyo1</strain>
        <tissue evidence="20">Flight muscle</tissue>
    </source>
</reference>
<evidence type="ECO:0000256" key="9">
    <source>
        <dbReference type="ARBA" id="ARBA00023286"/>
    </source>
</evidence>
<feature type="region of interest" description="Disordered" evidence="17">
    <location>
        <begin position="72"/>
        <end position="109"/>
    </location>
</feature>
<feature type="transmembrane region" description="Helical" evidence="18">
    <location>
        <begin position="515"/>
        <end position="536"/>
    </location>
</feature>
<evidence type="ECO:0000256" key="1">
    <source>
        <dbReference type="ARBA" id="ARBA00000309"/>
    </source>
</evidence>
<keyword evidence="10" id="KW-0407">Ion channel</keyword>
<dbReference type="GO" id="GO:0005223">
    <property type="term" value="F:intracellularly cGMP-activated cation channel activity"/>
    <property type="evidence" value="ECO:0007669"/>
    <property type="project" value="TreeGrafter"/>
</dbReference>
<evidence type="ECO:0000256" key="11">
    <source>
        <dbReference type="ARBA" id="ARBA00034430"/>
    </source>
</evidence>
<organism evidence="20 21">
    <name type="scientific">Myotis myotis</name>
    <name type="common">Greater mouse-eared bat</name>
    <name type="synonym">Vespertilio myotis</name>
    <dbReference type="NCBI Taxonomy" id="51298"/>
    <lineage>
        <taxon>Eukaryota</taxon>
        <taxon>Metazoa</taxon>
        <taxon>Chordata</taxon>
        <taxon>Craniata</taxon>
        <taxon>Vertebrata</taxon>
        <taxon>Euteleostomi</taxon>
        <taxon>Mammalia</taxon>
        <taxon>Eutheria</taxon>
        <taxon>Laurasiatheria</taxon>
        <taxon>Chiroptera</taxon>
        <taxon>Yangochiroptera</taxon>
        <taxon>Vespertilionidae</taxon>
        <taxon>Myotis</taxon>
    </lineage>
</organism>
<evidence type="ECO:0000259" key="19">
    <source>
        <dbReference type="PROSITE" id="PS50042"/>
    </source>
</evidence>
<comment type="catalytic activity">
    <reaction evidence="1">
        <text>NH4(+)(in) = NH4(+)(out)</text>
        <dbReference type="Rhea" id="RHEA:28747"/>
        <dbReference type="ChEBI" id="CHEBI:28938"/>
    </reaction>
</comment>
<evidence type="ECO:0000256" key="17">
    <source>
        <dbReference type="SAM" id="MobiDB-lite"/>
    </source>
</evidence>
<feature type="transmembrane region" description="Helical" evidence="18">
    <location>
        <begin position="582"/>
        <end position="600"/>
    </location>
</feature>
<feature type="transmembrane region" description="Helical" evidence="18">
    <location>
        <begin position="466"/>
        <end position="485"/>
    </location>
</feature>
<dbReference type="GO" id="GO:0017071">
    <property type="term" value="C:intracellular cyclic nucleotide activated cation channel complex"/>
    <property type="evidence" value="ECO:0007669"/>
    <property type="project" value="TreeGrafter"/>
</dbReference>
<evidence type="ECO:0000256" key="8">
    <source>
        <dbReference type="ARBA" id="ARBA00023136"/>
    </source>
</evidence>
<evidence type="ECO:0000256" key="16">
    <source>
        <dbReference type="ARBA" id="ARBA00061640"/>
    </source>
</evidence>
<evidence type="ECO:0000256" key="13">
    <source>
        <dbReference type="ARBA" id="ARBA00044635"/>
    </source>
</evidence>
<comment type="caution">
    <text evidence="20">The sequence shown here is derived from an EMBL/GenBank/DDBJ whole genome shotgun (WGS) entry which is preliminary data.</text>
</comment>
<dbReference type="InterPro" id="IPR018488">
    <property type="entry name" value="cNMP-bd_CS"/>
</dbReference>
<dbReference type="GO" id="GO:0044877">
    <property type="term" value="F:protein-containing complex binding"/>
    <property type="evidence" value="ECO:0007669"/>
    <property type="project" value="TreeGrafter"/>
</dbReference>
<evidence type="ECO:0000256" key="10">
    <source>
        <dbReference type="ARBA" id="ARBA00023303"/>
    </source>
</evidence>
<dbReference type="VEuPathDB" id="HostDB:GeneID_118649924"/>
<dbReference type="SMART" id="SM00100">
    <property type="entry name" value="cNMP"/>
    <property type="match status" value="1"/>
</dbReference>
<dbReference type="AlphaFoldDB" id="A0A7J7TJ13"/>
<dbReference type="Gene3D" id="3.30.70.1820">
    <property type="entry name" value="L1 transposable element, RRM domain"/>
    <property type="match status" value="1"/>
</dbReference>
<evidence type="ECO:0000256" key="14">
    <source>
        <dbReference type="ARBA" id="ARBA00044657"/>
    </source>
</evidence>
<dbReference type="GO" id="GO:0005886">
    <property type="term" value="C:plasma membrane"/>
    <property type="evidence" value="ECO:0007669"/>
    <property type="project" value="TreeGrafter"/>
</dbReference>
<keyword evidence="6 18" id="KW-1133">Transmembrane helix</keyword>
<protein>
    <submittedName>
        <fullName evidence="20">Cyclic nucleotide gated channel subunit beta 3</fullName>
    </submittedName>
</protein>
<evidence type="ECO:0000256" key="2">
    <source>
        <dbReference type="ARBA" id="ARBA00004141"/>
    </source>
</evidence>
<dbReference type="PROSITE" id="PS50042">
    <property type="entry name" value="CNMP_BINDING_3"/>
    <property type="match status" value="1"/>
</dbReference>
<dbReference type="InterPro" id="IPR043636">
    <property type="entry name" value="L1_RRM_dom"/>
</dbReference>
<dbReference type="GO" id="GO:0006816">
    <property type="term" value="P:calcium ion transport"/>
    <property type="evidence" value="ECO:0007669"/>
    <property type="project" value="UniProtKB-ARBA"/>
</dbReference>
<evidence type="ECO:0000256" key="18">
    <source>
        <dbReference type="SAM" id="Phobius"/>
    </source>
</evidence>
<dbReference type="FunFam" id="1.10.287.630:FF:000001">
    <property type="entry name" value="Cyclic nucleotide-gated channel alpha 3"/>
    <property type="match status" value="1"/>
</dbReference>
<dbReference type="Pfam" id="PF00027">
    <property type="entry name" value="cNMP_binding"/>
    <property type="match status" value="1"/>
</dbReference>
<dbReference type="GO" id="GO:0001750">
    <property type="term" value="C:photoreceptor outer segment"/>
    <property type="evidence" value="ECO:0007669"/>
    <property type="project" value="TreeGrafter"/>
</dbReference>
<dbReference type="Proteomes" id="UP000527355">
    <property type="component" value="Unassembled WGS sequence"/>
</dbReference>
<comment type="catalytic activity">
    <reaction evidence="12">
        <text>Ca(2+)(in) = Ca(2+)(out)</text>
        <dbReference type="Rhea" id="RHEA:29671"/>
        <dbReference type="ChEBI" id="CHEBI:29108"/>
    </reaction>
</comment>
<dbReference type="InterPro" id="IPR050866">
    <property type="entry name" value="CNG_cation_channel"/>
</dbReference>
<dbReference type="InterPro" id="IPR014710">
    <property type="entry name" value="RmlC-like_jellyroll"/>
</dbReference>
<dbReference type="InterPro" id="IPR035300">
    <property type="entry name" value="L1_dsRBD"/>
</dbReference>
<evidence type="ECO:0000256" key="3">
    <source>
        <dbReference type="ARBA" id="ARBA00022448"/>
    </source>
</evidence>
<keyword evidence="4" id="KW-0716">Sensory transduction</keyword>
<dbReference type="GO" id="GO:0030553">
    <property type="term" value="F:cGMP binding"/>
    <property type="evidence" value="ECO:0007669"/>
    <property type="project" value="TreeGrafter"/>
</dbReference>
<evidence type="ECO:0000256" key="4">
    <source>
        <dbReference type="ARBA" id="ARBA00022606"/>
    </source>
</evidence>
<feature type="transmembrane region" description="Helical" evidence="18">
    <location>
        <begin position="381"/>
        <end position="404"/>
    </location>
</feature>
<dbReference type="Pfam" id="PF00520">
    <property type="entry name" value="Ion_trans"/>
    <property type="match status" value="1"/>
</dbReference>
<dbReference type="GO" id="GO:0005222">
    <property type="term" value="F:intracellularly cAMP-activated cation channel activity"/>
    <property type="evidence" value="ECO:0007669"/>
    <property type="project" value="TreeGrafter"/>
</dbReference>
<comment type="subcellular location">
    <subcellularLocation>
        <location evidence="2">Membrane</location>
        <topology evidence="2">Multi-pass membrane protein</topology>
    </subcellularLocation>
</comment>
<dbReference type="SUPFAM" id="SSF81324">
    <property type="entry name" value="Voltage-gated potassium channels"/>
    <property type="match status" value="1"/>
</dbReference>
<dbReference type="InterPro" id="IPR018490">
    <property type="entry name" value="cNMP-bd_dom_sf"/>
</dbReference>
<dbReference type="SUPFAM" id="SSF51206">
    <property type="entry name" value="cAMP-binding domain-like"/>
    <property type="match status" value="1"/>
</dbReference>
<dbReference type="InterPro" id="IPR005821">
    <property type="entry name" value="Ion_trans_dom"/>
</dbReference>
<evidence type="ECO:0000313" key="20">
    <source>
        <dbReference type="EMBL" id="KAF6300363.1"/>
    </source>
</evidence>
<dbReference type="InterPro" id="IPR000595">
    <property type="entry name" value="cNMP-bd_dom"/>
</dbReference>
<keyword evidence="21" id="KW-1185">Reference proteome</keyword>
<dbReference type="Gene3D" id="3.30.250.20">
    <property type="entry name" value="L1 transposable element, C-terminal domain"/>
    <property type="match status" value="1"/>
</dbReference>
<feature type="compositionally biased region" description="Basic and acidic residues" evidence="17">
    <location>
        <begin position="78"/>
        <end position="96"/>
    </location>
</feature>
<dbReference type="PROSITE" id="PS00888">
    <property type="entry name" value="CNMP_BINDING_1"/>
    <property type="match status" value="1"/>
</dbReference>
<gene>
    <name evidence="20" type="ORF">mMyoMyo1_003057</name>
</gene>
<keyword evidence="7" id="KW-0406">Ion transport</keyword>
<dbReference type="VEuPathDB" id="HostDB:GeneID_118670511"/>
<evidence type="ECO:0000256" key="12">
    <source>
        <dbReference type="ARBA" id="ARBA00036634"/>
    </source>
</evidence>
<dbReference type="PANTHER" id="PTHR45638:SF8">
    <property type="entry name" value="CYCLIC NUCLEOTIDE-GATED CATION CHANNEL BETA-3"/>
    <property type="match status" value="1"/>
</dbReference>
<evidence type="ECO:0000256" key="7">
    <source>
        <dbReference type="ARBA" id="ARBA00023065"/>
    </source>
</evidence>
<name>A0A7J7TJ13_MYOMY</name>